<organism evidence="1">
    <name type="scientific">uncultured organism</name>
    <dbReference type="NCBI Taxonomy" id="155900"/>
    <lineage>
        <taxon>unclassified sequences</taxon>
        <taxon>environmental samples</taxon>
    </lineage>
</organism>
<dbReference type="InterPro" id="IPR046732">
    <property type="entry name" value="DUF6624"/>
</dbReference>
<gene>
    <name evidence="1" type="ORF">KBTEX_02755</name>
</gene>
<dbReference type="AlphaFoldDB" id="A0A5B8RI36"/>
<sequence length="178" mass="19953">MNDALRRELLAMQAADQDRLQTLIETGELERHAYHPRMRAVHERNNARMHALLDAHGWPGQRLVGEDGARAAWLIVQHAVLDPGLMERARPLLAAAVDDDDAEGWCLAYLEDRLRTMAGRPQCYGTQHDFDADGRAYPLPIEDPAGVDERRRALGLDALAEATARIQRRYRPDGASGE</sequence>
<proteinExistence type="predicted"/>
<evidence type="ECO:0000313" key="1">
    <source>
        <dbReference type="EMBL" id="QEA06417.1"/>
    </source>
</evidence>
<dbReference type="EMBL" id="MN079142">
    <property type="protein sequence ID" value="QEA06417.1"/>
    <property type="molecule type" value="Genomic_DNA"/>
</dbReference>
<accession>A0A5B8RI36</accession>
<name>A0A5B8RI36_9ZZZZ</name>
<reference evidence="1" key="1">
    <citation type="submission" date="2019-06" db="EMBL/GenBank/DDBJ databases">
        <authorList>
            <person name="Murdoch R.W."/>
            <person name="Fathepure B."/>
        </authorList>
    </citation>
    <scope>NUCLEOTIDE SEQUENCE</scope>
</reference>
<dbReference type="Pfam" id="PF20329">
    <property type="entry name" value="DUF6624"/>
    <property type="match status" value="1"/>
</dbReference>
<protein>
    <submittedName>
        <fullName evidence="1">Uncharacterized protein</fullName>
    </submittedName>
</protein>